<reference evidence="1 2" key="1">
    <citation type="submission" date="2020-02" db="EMBL/GenBank/DDBJ databases">
        <title>Whole-genome analyses of novel actinobacteria.</title>
        <authorList>
            <person name="Sahin N."/>
            <person name="Tokatli A."/>
        </authorList>
    </citation>
    <scope>NUCLEOTIDE SEQUENCE [LARGE SCALE GENOMIC DNA]</scope>
    <source>
        <strain evidence="1 2">YC419</strain>
    </source>
</reference>
<name>A0ABX0DSF3_9ACTN</name>
<comment type="caution">
    <text evidence="1">The sequence shown here is derived from an EMBL/GenBank/DDBJ whole genome shotgun (WGS) entry which is preliminary data.</text>
</comment>
<dbReference type="Proteomes" id="UP001518140">
    <property type="component" value="Unassembled WGS sequence"/>
</dbReference>
<keyword evidence="2" id="KW-1185">Reference proteome</keyword>
<evidence type="ECO:0000313" key="2">
    <source>
        <dbReference type="Proteomes" id="UP001518140"/>
    </source>
</evidence>
<organism evidence="1 2">
    <name type="scientific">Streptomyces ureilyticus</name>
    <dbReference type="NCBI Taxonomy" id="1775131"/>
    <lineage>
        <taxon>Bacteria</taxon>
        <taxon>Bacillati</taxon>
        <taxon>Actinomycetota</taxon>
        <taxon>Actinomycetes</taxon>
        <taxon>Kitasatosporales</taxon>
        <taxon>Streptomycetaceae</taxon>
        <taxon>Streptomyces</taxon>
    </lineage>
</organism>
<proteinExistence type="predicted"/>
<gene>
    <name evidence="1" type="ORF">G6048_13950</name>
</gene>
<dbReference type="EMBL" id="JAAKZX010000035">
    <property type="protein sequence ID" value="NGO43223.1"/>
    <property type="molecule type" value="Genomic_DNA"/>
</dbReference>
<sequence length="94" mass="10133">MTTLPDVVRSATSTVAHELTTDTLLQLANREIAAIHVRSYYAIEIAAEAAKKAINLRRYESATWTTIVTSRPARSARCACGARPPCSATAANRS</sequence>
<accession>A0ABX0DSF3</accession>
<dbReference type="RefSeq" id="WP_165339831.1">
    <property type="nucleotide sequence ID" value="NZ_JAAKZX010000035.1"/>
</dbReference>
<evidence type="ECO:0000313" key="1">
    <source>
        <dbReference type="EMBL" id="NGO43223.1"/>
    </source>
</evidence>
<protein>
    <submittedName>
        <fullName evidence="1">Uncharacterized protein</fullName>
    </submittedName>
</protein>